<proteinExistence type="predicted"/>
<dbReference type="Gene3D" id="2.120.10.10">
    <property type="match status" value="1"/>
</dbReference>
<comment type="caution">
    <text evidence="2">The sequence shown here is derived from an EMBL/GenBank/DDBJ whole genome shotgun (WGS) entry which is preliminary data.</text>
</comment>
<protein>
    <recommendedName>
        <fullName evidence="1">FlgD/Vpr Ig-like domain-containing protein</fullName>
    </recommendedName>
</protein>
<name>A0A0S7WHH2_UNCT6</name>
<gene>
    <name evidence="2" type="ORF">AMJ40_05160</name>
</gene>
<dbReference type="InterPro" id="IPR025965">
    <property type="entry name" value="FlgD/Vpr_Ig-like"/>
</dbReference>
<accession>A0A0S7WHH2</accession>
<dbReference type="NCBIfam" id="TIGR04183">
    <property type="entry name" value="Por_Secre_tail"/>
    <property type="match status" value="1"/>
</dbReference>
<organism evidence="2 3">
    <name type="scientific">candidate division TA06 bacterium DG_26</name>
    <dbReference type="NCBI Taxonomy" id="1703771"/>
    <lineage>
        <taxon>Bacteria</taxon>
        <taxon>Bacteria division TA06</taxon>
    </lineage>
</organism>
<dbReference type="Proteomes" id="UP000051124">
    <property type="component" value="Unassembled WGS sequence"/>
</dbReference>
<dbReference type="Pfam" id="PF13860">
    <property type="entry name" value="FlgD_ig"/>
    <property type="match status" value="1"/>
</dbReference>
<dbReference type="Gene3D" id="2.60.40.4070">
    <property type="match status" value="1"/>
</dbReference>
<dbReference type="EMBL" id="LIZT01000051">
    <property type="protein sequence ID" value="KPJ49602.1"/>
    <property type="molecule type" value="Genomic_DNA"/>
</dbReference>
<feature type="domain" description="FlgD/Vpr Ig-like" evidence="1">
    <location>
        <begin position="662"/>
        <end position="720"/>
    </location>
</feature>
<dbReference type="CDD" id="cd15482">
    <property type="entry name" value="Sialidase_non-viral"/>
    <property type="match status" value="1"/>
</dbReference>
<evidence type="ECO:0000259" key="1">
    <source>
        <dbReference type="Pfam" id="PF13860"/>
    </source>
</evidence>
<evidence type="ECO:0000313" key="3">
    <source>
        <dbReference type="Proteomes" id="UP000051124"/>
    </source>
</evidence>
<sequence length="738" mass="81712">MKKRSLVLLLVFVAAVCFGSTRFPMKGEIARPERILPPMVGDEMVPAQPGVSGAVQLFQPYAVDTFGSTTYDWQYNACAITRIVYDPGTNLTHVVWTWSNICGNDAFPDRQVYYNCYDPAQVDPWICFEGMDAGCPVQTERAGYATMDINSSGSAVVALHRAVTGYARASVGVDLLPGFGVFSMYDVCTTPVYVIWPRVAVDKDDNMVVVVRNAEEGADDAYYSVSDDGGQTWTCPYTFLDSISSVSQNAFGSKQSNSLVMMWTKELAADRYNDHLYYQLSTDGGQSWGRPRDVTACIEVPPGHAYEWWQMRSCLWGGAGMFDADDQIHMVFSATMAVGEPGYYYPYMSTAIWHYNPDAGCHPITLYPSYWTRAWSTTFGNTQIADKPSIAQDPATEYFYCVWLEYPYDQNDPGNTAYPVGELYAARSMDGGATWGPKVNLTMTPQGCEVFPHFASAVNDTLHVMYEYDLQSASYVQATSDCTDNPYHYLKVPVIEGDVEVVSIDDPPHWGMGVDTTTFSDNTYTPKVTYRNAGAEPASFQAKFEVSTPVYIADIGMNAEDTLFSWASLQYGIVEVADLAAGATIQVSFPAWTCSTWMSGYWAHYRASACLLGDENISNNSRVDSCIVDSVDQYEGVHEIPVVSGSLPLFLSQNYPNPVISKTTIQYQLPQNGKVSLAIYDCNGRLIKTLASGYQSKGIHEATWDGRDQLGEHVSGGVYFYRLLTVQGNRSQKLVLID</sequence>
<dbReference type="InterPro" id="IPR036278">
    <property type="entry name" value="Sialidase_sf"/>
</dbReference>
<dbReference type="SUPFAM" id="SSF50939">
    <property type="entry name" value="Sialidases"/>
    <property type="match status" value="1"/>
</dbReference>
<evidence type="ECO:0000313" key="2">
    <source>
        <dbReference type="EMBL" id="KPJ49602.1"/>
    </source>
</evidence>
<dbReference type="InterPro" id="IPR026444">
    <property type="entry name" value="Secre_tail"/>
</dbReference>
<reference evidence="2 3" key="1">
    <citation type="journal article" date="2015" name="Microbiome">
        <title>Genomic resolution of linkages in carbon, nitrogen, and sulfur cycling among widespread estuary sediment bacteria.</title>
        <authorList>
            <person name="Baker B.J."/>
            <person name="Lazar C.S."/>
            <person name="Teske A.P."/>
            <person name="Dick G.J."/>
        </authorList>
    </citation>
    <scope>NUCLEOTIDE SEQUENCE [LARGE SCALE GENOMIC DNA]</scope>
    <source>
        <strain evidence="2">DG_26</strain>
    </source>
</reference>
<dbReference type="AlphaFoldDB" id="A0A0S7WHH2"/>